<name>A0A2P2N534_RHIMU</name>
<sequence length="16" mass="2022">MHKEFKYQAYQVCFSI</sequence>
<reference evidence="1" key="1">
    <citation type="submission" date="2018-02" db="EMBL/GenBank/DDBJ databases">
        <title>Rhizophora mucronata_Transcriptome.</title>
        <authorList>
            <person name="Meera S.P."/>
            <person name="Sreeshan A."/>
            <person name="Augustine A."/>
        </authorList>
    </citation>
    <scope>NUCLEOTIDE SEQUENCE</scope>
    <source>
        <tissue evidence="1">Leaf</tissue>
    </source>
</reference>
<organism evidence="1">
    <name type="scientific">Rhizophora mucronata</name>
    <name type="common">Asiatic mangrove</name>
    <dbReference type="NCBI Taxonomy" id="61149"/>
    <lineage>
        <taxon>Eukaryota</taxon>
        <taxon>Viridiplantae</taxon>
        <taxon>Streptophyta</taxon>
        <taxon>Embryophyta</taxon>
        <taxon>Tracheophyta</taxon>
        <taxon>Spermatophyta</taxon>
        <taxon>Magnoliopsida</taxon>
        <taxon>eudicotyledons</taxon>
        <taxon>Gunneridae</taxon>
        <taxon>Pentapetalae</taxon>
        <taxon>rosids</taxon>
        <taxon>fabids</taxon>
        <taxon>Malpighiales</taxon>
        <taxon>Rhizophoraceae</taxon>
        <taxon>Rhizophora</taxon>
    </lineage>
</organism>
<accession>A0A2P2N534</accession>
<dbReference type="EMBL" id="GGEC01057113">
    <property type="protein sequence ID" value="MBX37597.1"/>
    <property type="molecule type" value="Transcribed_RNA"/>
</dbReference>
<dbReference type="AlphaFoldDB" id="A0A2P2N534"/>
<evidence type="ECO:0000313" key="1">
    <source>
        <dbReference type="EMBL" id="MBX37597.1"/>
    </source>
</evidence>
<proteinExistence type="predicted"/>
<protein>
    <submittedName>
        <fullName evidence="1">Uncharacterized protein</fullName>
    </submittedName>
</protein>